<dbReference type="SUPFAM" id="SSF51294">
    <property type="entry name" value="Hedgehog/intein (Hint) domain"/>
    <property type="match status" value="1"/>
</dbReference>
<dbReference type="GO" id="GO:0005524">
    <property type="term" value="F:ATP binding"/>
    <property type="evidence" value="ECO:0007669"/>
    <property type="project" value="UniProtKB-KW"/>
</dbReference>
<dbReference type="PANTHER" id="PTHR47642:SF5">
    <property type="entry name" value="ATP-DEPENDENT DNA HELICASE"/>
    <property type="match status" value="1"/>
</dbReference>
<dbReference type="FunFam" id="3.40.970.10:FF:000002">
    <property type="entry name" value="Ribonuclease H"/>
    <property type="match status" value="1"/>
</dbReference>
<keyword evidence="6 19" id="KW-0547">Nucleotide-binding</keyword>
<feature type="compositionally biased region" description="Acidic residues" evidence="20">
    <location>
        <begin position="14"/>
        <end position="25"/>
    </location>
</feature>
<feature type="compositionally biased region" description="Basic and acidic residues" evidence="20">
    <location>
        <begin position="1267"/>
        <end position="1278"/>
    </location>
</feature>
<keyword evidence="15" id="KW-0651">Protein splicing</keyword>
<comment type="cofactor">
    <cofactor evidence="1 19">
        <name>Mg(2+)</name>
        <dbReference type="ChEBI" id="CHEBI:18420"/>
    </cofactor>
</comment>
<keyword evidence="7" id="KW-0255">Endonuclease</keyword>
<dbReference type="EMBL" id="CP031041">
    <property type="protein sequence ID" value="QDZ22718.1"/>
    <property type="molecule type" value="Genomic_DNA"/>
</dbReference>
<reference evidence="22 23" key="1">
    <citation type="submission" date="2018-07" db="EMBL/GenBank/DDBJ databases">
        <title>The complete nuclear genome of the prasinophyte Chloropicon primus (CCMP1205).</title>
        <authorList>
            <person name="Pombert J.-F."/>
            <person name="Otis C."/>
            <person name="Turmel M."/>
            <person name="Lemieux C."/>
        </authorList>
    </citation>
    <scope>NUCLEOTIDE SEQUENCE [LARGE SCALE GENOMIC DNA]</scope>
    <source>
        <strain evidence="22 23">CCMP1205</strain>
    </source>
</reference>
<dbReference type="InterPro" id="IPR004042">
    <property type="entry name" value="Intein_endonuc_central"/>
</dbReference>
<keyword evidence="8 19" id="KW-0227">DNA damage</keyword>
<evidence type="ECO:0000256" key="17">
    <source>
        <dbReference type="ARBA" id="ARBA00023204"/>
    </source>
</evidence>
<dbReference type="InterPro" id="IPR006142">
    <property type="entry name" value="INTEIN"/>
</dbReference>
<evidence type="ECO:0000256" key="3">
    <source>
        <dbReference type="ARBA" id="ARBA00005300"/>
    </source>
</evidence>
<keyword evidence="11" id="KW-0068">Autocatalytic cleavage</keyword>
<dbReference type="GO" id="GO:0000723">
    <property type="term" value="P:telomere maintenance"/>
    <property type="evidence" value="ECO:0007669"/>
    <property type="project" value="InterPro"/>
</dbReference>
<keyword evidence="17 19" id="KW-0234">DNA repair</keyword>
<dbReference type="GO" id="GO:0016887">
    <property type="term" value="F:ATP hydrolysis activity"/>
    <property type="evidence" value="ECO:0007669"/>
    <property type="project" value="RHEA"/>
</dbReference>
<dbReference type="InterPro" id="IPR049163">
    <property type="entry name" value="Pif1-like_2B_dom"/>
</dbReference>
<keyword evidence="14" id="KW-0404">Intron homing</keyword>
<evidence type="ECO:0000256" key="15">
    <source>
        <dbReference type="ARBA" id="ARBA00023000"/>
    </source>
</evidence>
<feature type="region of interest" description="Disordered" evidence="20">
    <location>
        <begin position="1141"/>
        <end position="1190"/>
    </location>
</feature>
<evidence type="ECO:0000256" key="7">
    <source>
        <dbReference type="ARBA" id="ARBA00022759"/>
    </source>
</evidence>
<dbReference type="OrthoDB" id="508102at2759"/>
<comment type="catalytic activity">
    <reaction evidence="19">
        <text>ATP + H2O = ADP + phosphate + H(+)</text>
        <dbReference type="Rhea" id="RHEA:13065"/>
        <dbReference type="ChEBI" id="CHEBI:15377"/>
        <dbReference type="ChEBI" id="CHEBI:15378"/>
        <dbReference type="ChEBI" id="CHEBI:30616"/>
        <dbReference type="ChEBI" id="CHEBI:43474"/>
        <dbReference type="ChEBI" id="CHEBI:456216"/>
        <dbReference type="EC" id="5.6.2.3"/>
    </reaction>
</comment>
<evidence type="ECO:0000256" key="12">
    <source>
        <dbReference type="ARBA" id="ARBA00022840"/>
    </source>
</evidence>
<dbReference type="GO" id="GO:0043139">
    <property type="term" value="F:5'-3' DNA helicase activity"/>
    <property type="evidence" value="ECO:0007669"/>
    <property type="project" value="UniProtKB-EC"/>
</dbReference>
<feature type="region of interest" description="Disordered" evidence="20">
    <location>
        <begin position="1252"/>
        <end position="1313"/>
    </location>
</feature>
<evidence type="ECO:0000256" key="14">
    <source>
        <dbReference type="ARBA" id="ARBA00022886"/>
    </source>
</evidence>
<evidence type="ECO:0000256" key="16">
    <source>
        <dbReference type="ARBA" id="ARBA00023125"/>
    </source>
</evidence>
<keyword evidence="5" id="KW-0479">Metal-binding</keyword>
<evidence type="ECO:0000256" key="6">
    <source>
        <dbReference type="ARBA" id="ARBA00022741"/>
    </source>
</evidence>
<evidence type="ECO:0000256" key="2">
    <source>
        <dbReference type="ARBA" id="ARBA00004065"/>
    </source>
</evidence>
<dbReference type="InterPro" id="IPR027417">
    <property type="entry name" value="P-loop_NTPase"/>
</dbReference>
<comment type="similarity">
    <text evidence="3">Belongs to the RNase H family.</text>
</comment>
<feature type="compositionally biased region" description="Acidic residues" evidence="20">
    <location>
        <begin position="1296"/>
        <end position="1307"/>
    </location>
</feature>
<dbReference type="SUPFAM" id="SSF55608">
    <property type="entry name" value="Homing endonucleases"/>
    <property type="match status" value="1"/>
</dbReference>
<evidence type="ECO:0000256" key="4">
    <source>
        <dbReference type="ARBA" id="ARBA00022722"/>
    </source>
</evidence>
<evidence type="ECO:0000256" key="8">
    <source>
        <dbReference type="ARBA" id="ARBA00022763"/>
    </source>
</evidence>
<dbReference type="InterPro" id="IPR003593">
    <property type="entry name" value="AAA+_ATPase"/>
</dbReference>
<keyword evidence="18" id="KW-0413">Isomerase</keyword>
<accession>A0A5B8MPW7</accession>
<feature type="compositionally biased region" description="Basic and acidic residues" evidence="20">
    <location>
        <begin position="230"/>
        <end position="242"/>
    </location>
</feature>
<protein>
    <recommendedName>
        <fullName evidence="19">ATP-dependent DNA helicase</fullName>
        <ecNumber evidence="19">5.6.2.3</ecNumber>
    </recommendedName>
</protein>
<dbReference type="InterPro" id="IPR037056">
    <property type="entry name" value="RNase_H1_N_sf"/>
</dbReference>
<keyword evidence="23" id="KW-1185">Reference proteome</keyword>
<dbReference type="SMART" id="SM00306">
    <property type="entry name" value="HintN"/>
    <property type="match status" value="1"/>
</dbReference>
<keyword evidence="16" id="KW-0238">DNA-binding</keyword>
<dbReference type="GO" id="GO:0006314">
    <property type="term" value="P:intron homing"/>
    <property type="evidence" value="ECO:0007669"/>
    <property type="project" value="UniProtKB-KW"/>
</dbReference>
<dbReference type="SUPFAM" id="SSF55658">
    <property type="entry name" value="L9 N-domain-like"/>
    <property type="match status" value="1"/>
</dbReference>
<dbReference type="NCBIfam" id="TIGR01443">
    <property type="entry name" value="intein_Cterm"/>
    <property type="match status" value="1"/>
</dbReference>
<evidence type="ECO:0000313" key="23">
    <source>
        <dbReference type="Proteomes" id="UP000316726"/>
    </source>
</evidence>
<keyword evidence="19" id="KW-0233">DNA recombination</keyword>
<dbReference type="PANTHER" id="PTHR47642">
    <property type="entry name" value="ATP-DEPENDENT DNA HELICASE"/>
    <property type="match status" value="1"/>
</dbReference>
<dbReference type="InterPro" id="IPR027434">
    <property type="entry name" value="Homing_endonucl"/>
</dbReference>
<evidence type="ECO:0000256" key="18">
    <source>
        <dbReference type="ARBA" id="ARBA00023235"/>
    </source>
</evidence>
<dbReference type="InterPro" id="IPR003586">
    <property type="entry name" value="Hint_dom_C"/>
</dbReference>
<dbReference type="PROSITE" id="PS50818">
    <property type="entry name" value="INTEIN_C_TER"/>
    <property type="match status" value="1"/>
</dbReference>
<dbReference type="Pfam" id="PF21530">
    <property type="entry name" value="Pif1_2B_dom"/>
    <property type="match status" value="1"/>
</dbReference>
<dbReference type="Proteomes" id="UP000316726">
    <property type="component" value="Chromosome 8"/>
</dbReference>
<dbReference type="GO" id="GO:0016539">
    <property type="term" value="P:intein-mediated protein splicing"/>
    <property type="evidence" value="ECO:0007669"/>
    <property type="project" value="InterPro"/>
</dbReference>
<feature type="compositionally biased region" description="Basic and acidic residues" evidence="20">
    <location>
        <begin position="1167"/>
        <end position="1190"/>
    </location>
</feature>
<evidence type="ECO:0000256" key="5">
    <source>
        <dbReference type="ARBA" id="ARBA00022723"/>
    </source>
</evidence>
<gene>
    <name evidence="22" type="ORF">A3770_08p52360</name>
</gene>
<comment type="function">
    <text evidence="2">Endonuclease that specifically degrades the RNA of RNA-DNA hybrids.</text>
</comment>
<dbReference type="STRING" id="1764295.A0A5B8MPW7"/>
<keyword evidence="13" id="KW-0460">Magnesium</keyword>
<organism evidence="22 23">
    <name type="scientific">Chloropicon primus</name>
    <dbReference type="NCBI Taxonomy" id="1764295"/>
    <lineage>
        <taxon>Eukaryota</taxon>
        <taxon>Viridiplantae</taxon>
        <taxon>Chlorophyta</taxon>
        <taxon>Chloropicophyceae</taxon>
        <taxon>Chloropicales</taxon>
        <taxon>Chloropicaceae</taxon>
        <taxon>Chloropicon</taxon>
    </lineage>
</organism>
<dbReference type="Pfam" id="PF14528">
    <property type="entry name" value="LAGLIDADG_3"/>
    <property type="match status" value="1"/>
</dbReference>
<sequence>MAMAKEGPLSMEDLLQDAEGEDDYGDGGGGTPHQDPQVFLTPLPSQHPTQQQMPSPHAEAARKRLPSPLSSMRKKKVYAVLRGRKPGVYDTWEEAREQIDGFSGAEFRKFTSVSDAETFLGQDRDHPHPQDHPPQVVAIDVEEPAGSAGTRKRKAESPGPPSPSVYNSIGVEEGETLLKKFGLGREGSNSVGSNPVRESGGGSKRRGGIRLGLNTGVGEPSSLSSMCPPKARDREKGKRAESWVESVPRSPRSAEQKLSPGQERAIKQVLTGRSVFITGGAGVGKSFLVEKVVEALNKRGSKVQICATTGIAAVNIGGQTIHSFAGIPIDKESKESLAEKLYKKRAVRKRWQDIQVLLIDEISMVPADLFDTLDFIAKRCRGTEVNGRALLQKDPMGGLQVVAVGDFFQLPPAESRCNFVFESAAWKKLDFVNVVLKHVWRQSDPTFVNMLNELRLGQVSEGTLHRLLQCDRPLSQTDGILPTMLYPHRRNVDSENKRFFDKLQGQVREYECKDFVNCDRARPYLQQLNKINVPGILETKPRMQVMLRTNMDLKKGLCNGTRGVILGYRPFKAWLQEQNDDTLRMRYPGAFAHLKQWGKKHPHLPFVLFANGVKMTIPPVTWERTFLEGKVSVTRLQVPLIAAWALTIHKCVAPDTLVPTSDGLRYMSEIVRSDISGWSKPQREVKVASREGWERVAGMFKGEEEPSIIVRTRMGFELEGSVRHPVLVMRSDGKEAWKLLPDVEIGDVLIMRRDCGQVQESGPIEVDSFTDSDRVPATHISEDLAWVFGILVGDGSYRDTRDGAVDLTNNDTALLDLFKTICERELGVRVCSYKNRRYFCCQAAREFLFDCGFEYVIAPQKKVPWVVRSSPKKVQRAFLKGLFDADGGVNRTSVHLISASRQLIKEVHLMLFHSDIVGRMVEMPNDHAGAWRVEITGAHSRWFMETIGFVSREKTAKFSSTNVASRATSRGVPKSNMGALPDSDEIARSLQKEHALSKKNGVSQLVSRCVQGKPRLHVFHLPYLITHLNLAESDAGMDLIARNRDGLFYDKVVHTTSGRCMMFDLEVDKQHAFVSNGIVSHNCQGMSLDRVQINLASSFGVGMAYVALSRARSLDGLQLQGFSSKVVRASSQVKEFYEKISTTEEEDEDDEGERGGNDNGSSNGAECSKKGESTTKEKNKEKDKEKDKVKEWSEHLEEHVYEAVKLNLQCALTQAMGSGRYDLEGVADSFRATCDRACRDVLSDLQMKLKGYCPPPEPENATTGPEKQAKAKEPEPARPAEPTRQQQQQTPVITIDEIESDEEDGDDLCTQKY</sequence>
<dbReference type="Gene3D" id="3.40.50.300">
    <property type="entry name" value="P-loop containing nucleotide triphosphate hydrolases"/>
    <property type="match status" value="1"/>
</dbReference>
<dbReference type="InterPro" id="IPR003587">
    <property type="entry name" value="Hint_dom_N"/>
</dbReference>
<dbReference type="InterPro" id="IPR036844">
    <property type="entry name" value="Hint_dom_sf"/>
</dbReference>
<dbReference type="PRINTS" id="PR00379">
    <property type="entry name" value="INTEIN"/>
</dbReference>
<dbReference type="GO" id="GO:0004519">
    <property type="term" value="F:endonuclease activity"/>
    <property type="evidence" value="ECO:0007669"/>
    <property type="project" value="UniProtKB-KW"/>
</dbReference>
<evidence type="ECO:0000256" key="20">
    <source>
        <dbReference type="SAM" id="MobiDB-lite"/>
    </source>
</evidence>
<dbReference type="CDD" id="cd18037">
    <property type="entry name" value="DEXSc_Pif1_like"/>
    <property type="match status" value="1"/>
</dbReference>
<evidence type="ECO:0000256" key="11">
    <source>
        <dbReference type="ARBA" id="ARBA00022813"/>
    </source>
</evidence>
<evidence type="ECO:0000313" key="22">
    <source>
        <dbReference type="EMBL" id="QDZ22718.1"/>
    </source>
</evidence>
<feature type="region of interest" description="Disordered" evidence="20">
    <location>
        <begin position="183"/>
        <end position="261"/>
    </location>
</feature>
<dbReference type="SMART" id="SM00305">
    <property type="entry name" value="HintC"/>
    <property type="match status" value="1"/>
</dbReference>
<evidence type="ECO:0000256" key="13">
    <source>
        <dbReference type="ARBA" id="ARBA00022842"/>
    </source>
</evidence>
<evidence type="ECO:0000256" key="9">
    <source>
        <dbReference type="ARBA" id="ARBA00022801"/>
    </source>
</evidence>
<evidence type="ECO:0000256" key="10">
    <source>
        <dbReference type="ARBA" id="ARBA00022806"/>
    </source>
</evidence>
<dbReference type="CDD" id="cd00081">
    <property type="entry name" value="Hint"/>
    <property type="match status" value="1"/>
</dbReference>
<dbReference type="Gene3D" id="3.10.28.10">
    <property type="entry name" value="Homing endonucleases"/>
    <property type="match status" value="1"/>
</dbReference>
<comment type="similarity">
    <text evidence="19">Belongs to the helicase family.</text>
</comment>
<proteinExistence type="inferred from homology"/>
<feature type="compositionally biased region" description="Polar residues" evidence="20">
    <location>
        <begin position="1283"/>
        <end position="1292"/>
    </location>
</feature>
<feature type="region of interest" description="Disordered" evidence="20">
    <location>
        <begin position="144"/>
        <end position="170"/>
    </location>
</feature>
<evidence type="ECO:0000259" key="21">
    <source>
        <dbReference type="PROSITE" id="PS50819"/>
    </source>
</evidence>
<dbReference type="InterPro" id="IPR051055">
    <property type="entry name" value="PIF1_helicase"/>
</dbReference>
<keyword evidence="10 19" id="KW-0347">Helicase</keyword>
<dbReference type="InterPro" id="IPR004860">
    <property type="entry name" value="LAGLIDADG_dom"/>
</dbReference>
<keyword evidence="12 19" id="KW-0067">ATP-binding</keyword>
<dbReference type="SMART" id="SM00382">
    <property type="entry name" value="AAA"/>
    <property type="match status" value="1"/>
</dbReference>
<dbReference type="GO" id="GO:0006281">
    <property type="term" value="P:DNA repair"/>
    <property type="evidence" value="ECO:0007669"/>
    <property type="project" value="UniProtKB-KW"/>
</dbReference>
<dbReference type="InterPro" id="IPR006141">
    <property type="entry name" value="Intein_N"/>
</dbReference>
<dbReference type="GO" id="GO:0046872">
    <property type="term" value="F:metal ion binding"/>
    <property type="evidence" value="ECO:0007669"/>
    <property type="project" value="UniProtKB-KW"/>
</dbReference>
<feature type="region of interest" description="Disordered" evidence="20">
    <location>
        <begin position="1"/>
        <end position="72"/>
    </location>
</feature>
<dbReference type="Pfam" id="PF01693">
    <property type="entry name" value="Cauli_VI"/>
    <property type="match status" value="1"/>
</dbReference>
<dbReference type="InterPro" id="IPR030934">
    <property type="entry name" value="Intein_C"/>
</dbReference>
<evidence type="ECO:0000256" key="1">
    <source>
        <dbReference type="ARBA" id="ARBA00001946"/>
    </source>
</evidence>
<keyword evidence="4" id="KW-0540">Nuclease</keyword>
<dbReference type="PROSITE" id="PS50819">
    <property type="entry name" value="INTEIN_ENDONUCLEASE"/>
    <property type="match status" value="1"/>
</dbReference>
<dbReference type="InterPro" id="IPR011320">
    <property type="entry name" value="RNase_H1_N"/>
</dbReference>
<dbReference type="InterPro" id="IPR009027">
    <property type="entry name" value="Ribosomal_bL9/RNase_H1_N"/>
</dbReference>
<dbReference type="Gene3D" id="2.170.16.10">
    <property type="entry name" value="Hedgehog/Intein (Hint) domain"/>
    <property type="match status" value="2"/>
</dbReference>
<feature type="compositionally biased region" description="Acidic residues" evidence="20">
    <location>
        <begin position="1143"/>
        <end position="1152"/>
    </location>
</feature>
<feature type="domain" description="DOD-type homing endonuclease" evidence="21">
    <location>
        <begin position="787"/>
        <end position="916"/>
    </location>
</feature>
<dbReference type="SUPFAM" id="SSF52540">
    <property type="entry name" value="P-loop containing nucleoside triphosphate hydrolases"/>
    <property type="match status" value="2"/>
</dbReference>
<feature type="compositionally biased region" description="Polar residues" evidence="20">
    <location>
        <begin position="43"/>
        <end position="54"/>
    </location>
</feature>
<name>A0A5B8MPW7_9CHLO</name>
<dbReference type="Gene3D" id="3.40.970.10">
    <property type="entry name" value="Ribonuclease H1, N-terminal domain"/>
    <property type="match status" value="1"/>
</dbReference>
<keyword evidence="9 19" id="KW-0378">Hydrolase</keyword>
<dbReference type="InterPro" id="IPR010285">
    <property type="entry name" value="DNA_helicase_pif1-like_DEAD"/>
</dbReference>
<dbReference type="EC" id="5.6.2.3" evidence="19"/>
<evidence type="ECO:0000256" key="19">
    <source>
        <dbReference type="RuleBase" id="RU363044"/>
    </source>
</evidence>
<dbReference type="PROSITE" id="PS50817">
    <property type="entry name" value="INTEIN_N_TER"/>
    <property type="match status" value="1"/>
</dbReference>
<dbReference type="Pfam" id="PF05970">
    <property type="entry name" value="PIF1"/>
    <property type="match status" value="1"/>
</dbReference>